<accession>A0A381PI02</accession>
<dbReference type="Pfam" id="PF05036">
    <property type="entry name" value="SPOR"/>
    <property type="match status" value="1"/>
</dbReference>
<evidence type="ECO:0000313" key="4">
    <source>
        <dbReference type="EMBL" id="SUZ66570.1"/>
    </source>
</evidence>
<dbReference type="PANTHER" id="PTHR38687">
    <property type="entry name" value="CELL DIVISION PROTEIN DEDD-RELATED"/>
    <property type="match status" value="1"/>
</dbReference>
<feature type="domain" description="SPOR" evidence="3">
    <location>
        <begin position="113"/>
        <end position="192"/>
    </location>
</feature>
<dbReference type="InterPro" id="IPR036680">
    <property type="entry name" value="SPOR-like_sf"/>
</dbReference>
<keyword evidence="2" id="KW-1133">Transmembrane helix</keyword>
<evidence type="ECO:0000256" key="2">
    <source>
        <dbReference type="SAM" id="Phobius"/>
    </source>
</evidence>
<gene>
    <name evidence="4" type="ORF">METZ01_LOCUS19424</name>
</gene>
<dbReference type="GO" id="GO:0032153">
    <property type="term" value="C:cell division site"/>
    <property type="evidence" value="ECO:0007669"/>
    <property type="project" value="TreeGrafter"/>
</dbReference>
<dbReference type="PROSITE" id="PS51724">
    <property type="entry name" value="SPOR"/>
    <property type="match status" value="1"/>
</dbReference>
<organism evidence="4">
    <name type="scientific">marine metagenome</name>
    <dbReference type="NCBI Taxonomy" id="408172"/>
    <lineage>
        <taxon>unclassified sequences</taxon>
        <taxon>metagenomes</taxon>
        <taxon>ecological metagenomes</taxon>
    </lineage>
</organism>
<feature type="transmembrane region" description="Helical" evidence="2">
    <location>
        <begin position="15"/>
        <end position="33"/>
    </location>
</feature>
<dbReference type="InterPro" id="IPR007730">
    <property type="entry name" value="SPOR-like_dom"/>
</dbReference>
<evidence type="ECO:0000256" key="1">
    <source>
        <dbReference type="SAM" id="MobiDB-lite"/>
    </source>
</evidence>
<dbReference type="GO" id="GO:0042834">
    <property type="term" value="F:peptidoglycan binding"/>
    <property type="evidence" value="ECO:0007669"/>
    <property type="project" value="InterPro"/>
</dbReference>
<feature type="compositionally biased region" description="Basic and acidic residues" evidence="1">
    <location>
        <begin position="83"/>
        <end position="108"/>
    </location>
</feature>
<feature type="region of interest" description="Disordered" evidence="1">
    <location>
        <begin position="75"/>
        <end position="110"/>
    </location>
</feature>
<keyword evidence="2" id="KW-0812">Transmembrane</keyword>
<dbReference type="InterPro" id="IPR052521">
    <property type="entry name" value="Cell_div_SPOR-domain"/>
</dbReference>
<reference evidence="4" key="1">
    <citation type="submission" date="2018-05" db="EMBL/GenBank/DDBJ databases">
        <authorList>
            <person name="Lanie J.A."/>
            <person name="Ng W.-L."/>
            <person name="Kazmierczak K.M."/>
            <person name="Andrzejewski T.M."/>
            <person name="Davidsen T.M."/>
            <person name="Wayne K.J."/>
            <person name="Tettelin H."/>
            <person name="Glass J.I."/>
            <person name="Rusch D."/>
            <person name="Podicherti R."/>
            <person name="Tsui H.-C.T."/>
            <person name="Winkler M.E."/>
        </authorList>
    </citation>
    <scope>NUCLEOTIDE SEQUENCE</scope>
</reference>
<sequence>MPQPNDYSFDLKHRLVGAAVLIVAAVIVLPLVLTGQKQGHRHALIGNGGASVPIQQTFISRIEVDNPDVFAQQNSAETVNDESEPRKESDTQESAKDVKDQGIDDNRPVTDSVGLPSGWVVRVGVFQIPENAKKRQSLLDENGFNVNLEETKLDGKTAIRVFLGPFSTEDEAESMKAQAVMVTNDKAFVARYP</sequence>
<dbReference type="GO" id="GO:0032506">
    <property type="term" value="P:cytokinetic process"/>
    <property type="evidence" value="ECO:0007669"/>
    <property type="project" value="TreeGrafter"/>
</dbReference>
<evidence type="ECO:0000259" key="3">
    <source>
        <dbReference type="PROSITE" id="PS51724"/>
    </source>
</evidence>
<dbReference type="PANTHER" id="PTHR38687:SF1">
    <property type="entry name" value="CELL DIVISION PROTEIN DEDD"/>
    <property type="match status" value="1"/>
</dbReference>
<dbReference type="AlphaFoldDB" id="A0A381PI02"/>
<proteinExistence type="predicted"/>
<name>A0A381PI02_9ZZZZ</name>
<dbReference type="SUPFAM" id="SSF110997">
    <property type="entry name" value="Sporulation related repeat"/>
    <property type="match status" value="1"/>
</dbReference>
<keyword evidence="2" id="KW-0472">Membrane</keyword>
<dbReference type="Gene3D" id="3.30.70.1070">
    <property type="entry name" value="Sporulation related repeat"/>
    <property type="match status" value="1"/>
</dbReference>
<protein>
    <recommendedName>
        <fullName evidence="3">SPOR domain-containing protein</fullName>
    </recommendedName>
</protein>
<dbReference type="GO" id="GO:0030428">
    <property type="term" value="C:cell septum"/>
    <property type="evidence" value="ECO:0007669"/>
    <property type="project" value="TreeGrafter"/>
</dbReference>
<dbReference type="EMBL" id="UINC01000987">
    <property type="protein sequence ID" value="SUZ66570.1"/>
    <property type="molecule type" value="Genomic_DNA"/>
</dbReference>